<feature type="region of interest" description="Disordered" evidence="1">
    <location>
        <begin position="345"/>
        <end position="435"/>
    </location>
</feature>
<feature type="region of interest" description="Disordered" evidence="1">
    <location>
        <begin position="535"/>
        <end position="567"/>
    </location>
</feature>
<reference evidence="3 4" key="1">
    <citation type="submission" date="2016-03" db="EMBL/GenBank/DDBJ databases">
        <title>Comparative genomics of the ectomycorrhizal sister species Rhizopogon vinicolor and Rhizopogon vesiculosus (Basidiomycota: Boletales) reveals a divergence of the mating type B locus.</title>
        <authorList>
            <person name="Mujic A.B."/>
            <person name="Kuo A."/>
            <person name="Tritt A."/>
            <person name="Lipzen A."/>
            <person name="Chen C."/>
            <person name="Johnson J."/>
            <person name="Sharma A."/>
            <person name="Barry K."/>
            <person name="Grigoriev I.V."/>
            <person name="Spatafora J.W."/>
        </authorList>
    </citation>
    <scope>NUCLEOTIDE SEQUENCE [LARGE SCALE GENOMIC DNA]</scope>
    <source>
        <strain evidence="3 4">AM-OR11-056</strain>
    </source>
</reference>
<feature type="compositionally biased region" description="Polar residues" evidence="1">
    <location>
        <begin position="169"/>
        <end position="178"/>
    </location>
</feature>
<feature type="compositionally biased region" description="Pro residues" evidence="1">
    <location>
        <begin position="755"/>
        <end position="767"/>
    </location>
</feature>
<sequence>MTIRQLPLRVLYTVNSSPQYILARSPSSVQVTLCPSPSVAHAQYGLAPLKVCLNAICNSSPELLLDNSRDFSIYILDPLESQTMPAPVDFSQSNVAPVSTPPVVQPRGVAVALGLMSWALTADESDSVPVTGTITALGTGLDALELVFALRETKHVQKSYLSDALKSWGQPSKAAQPTNIPPPRSTDSEVPPLSQEPSKPLTKSADFPEVYIGPPKRARGRPEAANKKPKQSKARKPPVRPGAPPFICAPLVRSQYQHQNPQAAPASTPSPLITLLSALSGGRDNTALLAALSTVDSAPSGSEPSPMLLNALKDLLATHGHTQGSTHALQPVSRNNQDDEVVILEKEHVDPTAFRRRVERDDSSKSATTTADESETTPQRQRRVRIPSGGKENTRSSPLNRKRRLSDFMAEQENNEARRKRTHSRSEPRRTSDTFEVPQSVISLDYLRTVRSDCGLSLPFSTSSSSLLSRTKSSPPRPMFRSASESQASFAMPPPEVRVPVKPVKHFVMPEWARTSTVTQPRLSKETEERLALAEHEKKQKRATRRTQKTGCQQEGVGAGTESFSEERKISGSLVHEKEKTMPCPQSALSLSLPVFASDVSISSPPSSPVSEKPPVPSTPPRRTSVLRATPRSVAPDGASPLFSPTPKSFWRSTEKTPLFSPYPPTPSRKGKAPLFSPVHLRTPSTKISPLQLGLRPRSSLEWTSKSAEQPVDREEEDLLGQELDEALQGLEVPGVKQHTDDSETGDDSTTAPLSPLPPSSPLPPTSPSLLPSMDDAMDEFFDSDAFFSDSDAILGDGSELPPSTISDWLSSDDDGGADVGGFPSVDVSSGVDLEGAFASNLFADMDFAEFWESLKPLLQTHKEGETIVATEPGNSVVVVDVDHGKLAQENKHHTSSPAKFPESESVSQPSLFPTLPLELLAEILIQTNSPRDILAVARTSKFFCSTLVRNPAANFIWRTVRKKCLPSALPDPTPNFSEAAYAAFVYDGGFCEMCKKHTNEFYMSFAARIRLCRDVSPRCRKDFIARHLVDVTYIFKGRARDAIWIPYVESTRCFEPLSIISIAWPENPTVLIRKSEWEHFHTNHAAFSAPTSSEELRKACTDQIAKFPKVMELAVALQKWKYSYGAMHRAIKGQNEAWAKELARQEGWNVHDLFECQSYGSLHRRKTSMLEEVTLSDSLSIKSLVETQLLKMQEHRQNRQNEASYSQRRDDVEQYYNRLRSSGTVVPSLSEFRKLPVMKTMQGSVTGPRPNSKGLALDLKKSGLVAELVAADLKKWMEPARERLSELLGFPSWKSASKTKLHPLDRITARFRCQRCEKVSKRYEVEGCLDFTGVCAHECPNHEKKVQKPVDWSIDWFVKDEKASNAVARVLTLAGITDEDATAHDTVKALGARIQCLSCEHAFIMMDFSTLIGHSHRHDDMQVAILPEGEVQEHAFESGLSAELKYTNFRAKKRRNEVIYWCRHCAPAGESAMDGEGQVSRDERAVNVLQNRDKKRRRKNNKFRAMNFNALRSHLKELHGIQMVSDEDFFARKPVERQG</sequence>
<accession>A0A1J8QHI9</accession>
<evidence type="ECO:0000256" key="1">
    <source>
        <dbReference type="SAM" id="MobiDB-lite"/>
    </source>
</evidence>
<evidence type="ECO:0000313" key="4">
    <source>
        <dbReference type="Proteomes" id="UP000183567"/>
    </source>
</evidence>
<feature type="region of interest" description="Disordered" evidence="1">
    <location>
        <begin position="167"/>
        <end position="246"/>
    </location>
</feature>
<comment type="caution">
    <text evidence="3">The sequence shown here is derived from an EMBL/GenBank/DDBJ whole genome shotgun (WGS) entry which is preliminary data.</text>
</comment>
<feature type="compositionally biased region" description="Acidic residues" evidence="1">
    <location>
        <begin position="714"/>
        <end position="726"/>
    </location>
</feature>
<feature type="domain" description="Ams2/SPT21 N-terminal" evidence="2">
    <location>
        <begin position="2"/>
        <end position="82"/>
    </location>
</feature>
<name>A0A1J8QHI9_9AGAM</name>
<feature type="compositionally biased region" description="Pro residues" evidence="1">
    <location>
        <begin position="606"/>
        <end position="620"/>
    </location>
</feature>
<feature type="compositionally biased region" description="Basic residues" evidence="1">
    <location>
        <begin position="227"/>
        <end position="238"/>
    </location>
</feature>
<gene>
    <name evidence="3" type="ORF">AZE42_02427</name>
</gene>
<protein>
    <recommendedName>
        <fullName evidence="2">Ams2/SPT21 N-terminal domain-containing protein</fullName>
    </recommendedName>
</protein>
<dbReference type="PANTHER" id="PTHR39147">
    <property type="entry name" value="PROTEIN SPT21"/>
    <property type="match status" value="1"/>
</dbReference>
<dbReference type="SUPFAM" id="SSF81383">
    <property type="entry name" value="F-box domain"/>
    <property type="match status" value="1"/>
</dbReference>
<dbReference type="OrthoDB" id="3220023at2759"/>
<dbReference type="Proteomes" id="UP000183567">
    <property type="component" value="Unassembled WGS sequence"/>
</dbReference>
<evidence type="ECO:0000259" key="2">
    <source>
        <dbReference type="Pfam" id="PF25823"/>
    </source>
</evidence>
<feature type="compositionally biased region" description="Basic and acidic residues" evidence="1">
    <location>
        <begin position="424"/>
        <end position="433"/>
    </location>
</feature>
<dbReference type="InterPro" id="IPR057725">
    <property type="entry name" value="Ams2-SPT21_N"/>
</dbReference>
<feature type="region of interest" description="Disordered" evidence="1">
    <location>
        <begin position="890"/>
        <end position="909"/>
    </location>
</feature>
<organism evidence="3 4">
    <name type="scientific">Rhizopogon vesiculosus</name>
    <dbReference type="NCBI Taxonomy" id="180088"/>
    <lineage>
        <taxon>Eukaryota</taxon>
        <taxon>Fungi</taxon>
        <taxon>Dikarya</taxon>
        <taxon>Basidiomycota</taxon>
        <taxon>Agaricomycotina</taxon>
        <taxon>Agaricomycetes</taxon>
        <taxon>Agaricomycetidae</taxon>
        <taxon>Boletales</taxon>
        <taxon>Suillineae</taxon>
        <taxon>Rhizopogonaceae</taxon>
        <taxon>Rhizopogon</taxon>
    </lineage>
</organism>
<feature type="compositionally biased region" description="Basic residues" evidence="1">
    <location>
        <begin position="539"/>
        <end position="548"/>
    </location>
</feature>
<feature type="region of interest" description="Disordered" evidence="1">
    <location>
        <begin position="600"/>
        <end position="776"/>
    </location>
</feature>
<dbReference type="PANTHER" id="PTHR39147:SF1">
    <property type="entry name" value="PROTEIN SPT21"/>
    <property type="match status" value="1"/>
</dbReference>
<evidence type="ECO:0000313" key="3">
    <source>
        <dbReference type="EMBL" id="OJA12848.1"/>
    </source>
</evidence>
<dbReference type="Pfam" id="PF25823">
    <property type="entry name" value="Ams2-SPT21_N"/>
    <property type="match status" value="1"/>
</dbReference>
<keyword evidence="4" id="KW-1185">Reference proteome</keyword>
<feature type="region of interest" description="Disordered" evidence="1">
    <location>
        <begin position="462"/>
        <end position="488"/>
    </location>
</feature>
<feature type="compositionally biased region" description="Low complexity" evidence="1">
    <location>
        <begin position="462"/>
        <end position="474"/>
    </location>
</feature>
<dbReference type="InterPro" id="IPR042403">
    <property type="entry name" value="Spt21/Ams2"/>
</dbReference>
<dbReference type="InterPro" id="IPR036047">
    <property type="entry name" value="F-box-like_dom_sf"/>
</dbReference>
<proteinExistence type="predicted"/>
<dbReference type="EMBL" id="LVVM01004465">
    <property type="protein sequence ID" value="OJA12848.1"/>
    <property type="molecule type" value="Genomic_DNA"/>
</dbReference>